<dbReference type="AlphaFoldDB" id="A0A8J6J939"/>
<reference evidence="1" key="1">
    <citation type="submission" date="2020-08" db="EMBL/GenBank/DDBJ databases">
        <title>Genome public.</title>
        <authorList>
            <person name="Liu C."/>
            <person name="Sun Q."/>
        </authorList>
    </citation>
    <scope>NUCLEOTIDE SEQUENCE</scope>
    <source>
        <strain evidence="1">NSJ-51</strain>
    </source>
</reference>
<proteinExistence type="predicted"/>
<sequence length="91" mass="10573">MFYQAALRFRFFEAMSQRMPIATINKLCRALEDLYGRDLKTEAAILLYSLISLSDIQRPQMFREIQGDLSLMKDFAGEVLTDLGEILDEYL</sequence>
<accession>A0A8J6J939</accession>
<comment type="caution">
    <text evidence="1">The sequence shown here is derived from an EMBL/GenBank/DDBJ whole genome shotgun (WGS) entry which is preliminary data.</text>
</comment>
<dbReference type="EMBL" id="JACOPP010000036">
    <property type="protein sequence ID" value="MBC5735086.1"/>
    <property type="molecule type" value="Genomic_DNA"/>
</dbReference>
<protein>
    <submittedName>
        <fullName evidence="1">Uncharacterized protein</fullName>
    </submittedName>
</protein>
<name>A0A8J6J939_9FIRM</name>
<evidence type="ECO:0000313" key="2">
    <source>
        <dbReference type="Proteomes" id="UP000661435"/>
    </source>
</evidence>
<organism evidence="1 2">
    <name type="scientific">Lawsonibacter hominis</name>
    <dbReference type="NCBI Taxonomy" id="2763053"/>
    <lineage>
        <taxon>Bacteria</taxon>
        <taxon>Bacillati</taxon>
        <taxon>Bacillota</taxon>
        <taxon>Clostridia</taxon>
        <taxon>Eubacteriales</taxon>
        <taxon>Oscillospiraceae</taxon>
        <taxon>Lawsonibacter</taxon>
    </lineage>
</organism>
<dbReference type="Proteomes" id="UP000661435">
    <property type="component" value="Unassembled WGS sequence"/>
</dbReference>
<dbReference type="RefSeq" id="WP_186908877.1">
    <property type="nucleotide sequence ID" value="NZ_JACOPP010000036.1"/>
</dbReference>
<evidence type="ECO:0000313" key="1">
    <source>
        <dbReference type="EMBL" id="MBC5735086.1"/>
    </source>
</evidence>
<keyword evidence="2" id="KW-1185">Reference proteome</keyword>
<gene>
    <name evidence="1" type="ORF">H8S57_15330</name>
</gene>